<dbReference type="AlphaFoldDB" id="A0A5N7B431"/>
<keyword evidence="2" id="KW-1185">Reference proteome</keyword>
<proteinExistence type="predicted"/>
<accession>A0A5N7B431</accession>
<name>A0A5N7B431_9EURO</name>
<dbReference type="Proteomes" id="UP000326198">
    <property type="component" value="Unassembled WGS sequence"/>
</dbReference>
<organism evidence="1 2">
    <name type="scientific">Aspergillus bertholletiae</name>
    <dbReference type="NCBI Taxonomy" id="1226010"/>
    <lineage>
        <taxon>Eukaryota</taxon>
        <taxon>Fungi</taxon>
        <taxon>Dikarya</taxon>
        <taxon>Ascomycota</taxon>
        <taxon>Pezizomycotina</taxon>
        <taxon>Eurotiomycetes</taxon>
        <taxon>Eurotiomycetidae</taxon>
        <taxon>Eurotiales</taxon>
        <taxon>Aspergillaceae</taxon>
        <taxon>Aspergillus</taxon>
        <taxon>Aspergillus subgen. Circumdati</taxon>
    </lineage>
</organism>
<evidence type="ECO:0000313" key="2">
    <source>
        <dbReference type="Proteomes" id="UP000326198"/>
    </source>
</evidence>
<protein>
    <submittedName>
        <fullName evidence="1">Uncharacterized protein</fullName>
    </submittedName>
</protein>
<gene>
    <name evidence="1" type="ORF">BDV26DRAFT_266869</name>
</gene>
<sequence>MWSISHSVPKLRPSDPFVWPWAISPFTFMSSCFKKRTVPMNHTTVRCASDTRQISCFLLGVLARRACLVLPNTLAILPLEG</sequence>
<evidence type="ECO:0000313" key="1">
    <source>
        <dbReference type="EMBL" id="KAE8375908.1"/>
    </source>
</evidence>
<dbReference type="EMBL" id="ML736251">
    <property type="protein sequence ID" value="KAE8375908.1"/>
    <property type="molecule type" value="Genomic_DNA"/>
</dbReference>
<reference evidence="1 2" key="1">
    <citation type="submission" date="2019-04" db="EMBL/GenBank/DDBJ databases">
        <title>Friends and foes A comparative genomics studyof 23 Aspergillus species from section Flavi.</title>
        <authorList>
            <consortium name="DOE Joint Genome Institute"/>
            <person name="Kjaerbolling I."/>
            <person name="Vesth T."/>
            <person name="Frisvad J.C."/>
            <person name="Nybo J.L."/>
            <person name="Theobald S."/>
            <person name="Kildgaard S."/>
            <person name="Isbrandt T."/>
            <person name="Kuo A."/>
            <person name="Sato A."/>
            <person name="Lyhne E.K."/>
            <person name="Kogle M.E."/>
            <person name="Wiebenga A."/>
            <person name="Kun R.S."/>
            <person name="Lubbers R.J."/>
            <person name="Makela M.R."/>
            <person name="Barry K."/>
            <person name="Chovatia M."/>
            <person name="Clum A."/>
            <person name="Daum C."/>
            <person name="Haridas S."/>
            <person name="He G."/>
            <person name="LaButti K."/>
            <person name="Lipzen A."/>
            <person name="Mondo S."/>
            <person name="Riley R."/>
            <person name="Salamov A."/>
            <person name="Simmons B.A."/>
            <person name="Magnuson J.K."/>
            <person name="Henrissat B."/>
            <person name="Mortensen U.H."/>
            <person name="Larsen T.O."/>
            <person name="Devries R.P."/>
            <person name="Grigoriev I.V."/>
            <person name="Machida M."/>
            <person name="Baker S.E."/>
            <person name="Andersen M.R."/>
        </authorList>
    </citation>
    <scope>NUCLEOTIDE SEQUENCE [LARGE SCALE GENOMIC DNA]</scope>
    <source>
        <strain evidence="1 2">IBT 29228</strain>
    </source>
</reference>